<evidence type="ECO:0000256" key="2">
    <source>
        <dbReference type="ARBA" id="ARBA00022448"/>
    </source>
</evidence>
<feature type="transmembrane region" description="Helical" evidence="11">
    <location>
        <begin position="48"/>
        <end position="65"/>
    </location>
</feature>
<accession>A0ABT8DAZ6</accession>
<evidence type="ECO:0000256" key="7">
    <source>
        <dbReference type="ARBA" id="ARBA00022989"/>
    </source>
</evidence>
<dbReference type="RefSeq" id="WP_377687311.1">
    <property type="nucleotide sequence ID" value="NZ_JBHMDZ010000044.1"/>
</dbReference>
<feature type="transmembrane region" description="Helical" evidence="11">
    <location>
        <begin position="20"/>
        <end position="41"/>
    </location>
</feature>
<sequence length="109" mass="11584">MGNFVTLFKGLARALRDPHARALMVLSAFLITIATAFYHLVEGWRLIDALYFSVVTLATVGYGDFVPQTDLGKLFTIGYLMCGVGLFVSAAAAVAEALVSARNGGKGPK</sequence>
<keyword evidence="4 11" id="KW-0812">Transmembrane</keyword>
<keyword evidence="6" id="KW-0630">Potassium</keyword>
<name>A0ABT8DAZ6_9RHOB</name>
<keyword evidence="14" id="KW-1185">Reference proteome</keyword>
<dbReference type="InterPro" id="IPR013099">
    <property type="entry name" value="K_chnl_dom"/>
</dbReference>
<evidence type="ECO:0000256" key="4">
    <source>
        <dbReference type="ARBA" id="ARBA00022692"/>
    </source>
</evidence>
<dbReference type="SUPFAM" id="SSF81324">
    <property type="entry name" value="Voltage-gated potassium channels"/>
    <property type="match status" value="1"/>
</dbReference>
<dbReference type="Gene3D" id="1.10.287.70">
    <property type="match status" value="1"/>
</dbReference>
<keyword evidence="7 11" id="KW-1133">Transmembrane helix</keyword>
<evidence type="ECO:0000256" key="3">
    <source>
        <dbReference type="ARBA" id="ARBA00022538"/>
    </source>
</evidence>
<evidence type="ECO:0000256" key="5">
    <source>
        <dbReference type="ARBA" id="ARBA00022826"/>
    </source>
</evidence>
<keyword evidence="9 11" id="KW-0472">Membrane</keyword>
<dbReference type="Proteomes" id="UP001243846">
    <property type="component" value="Unassembled WGS sequence"/>
</dbReference>
<evidence type="ECO:0000256" key="10">
    <source>
        <dbReference type="ARBA" id="ARBA00023303"/>
    </source>
</evidence>
<evidence type="ECO:0000259" key="12">
    <source>
        <dbReference type="Pfam" id="PF07885"/>
    </source>
</evidence>
<comment type="caution">
    <text evidence="13">The sequence shown here is derived from an EMBL/GenBank/DDBJ whole genome shotgun (WGS) entry which is preliminary data.</text>
</comment>
<keyword evidence="8" id="KW-0406">Ion transport</keyword>
<keyword evidence="10 13" id="KW-0407">Ion channel</keyword>
<dbReference type="Pfam" id="PF07885">
    <property type="entry name" value="Ion_trans_2"/>
    <property type="match status" value="1"/>
</dbReference>
<keyword evidence="5" id="KW-0631">Potassium channel</keyword>
<dbReference type="GO" id="GO:0034220">
    <property type="term" value="P:monoatomic ion transmembrane transport"/>
    <property type="evidence" value="ECO:0007669"/>
    <property type="project" value="UniProtKB-KW"/>
</dbReference>
<keyword evidence="3" id="KW-0633">Potassium transport</keyword>
<protein>
    <submittedName>
        <fullName evidence="13">Potassium channel family protein</fullName>
    </submittedName>
</protein>
<organism evidence="13 14">
    <name type="scientific">Paracoccus cavernae</name>
    <dbReference type="NCBI Taxonomy" id="1571207"/>
    <lineage>
        <taxon>Bacteria</taxon>
        <taxon>Pseudomonadati</taxon>
        <taxon>Pseudomonadota</taxon>
        <taxon>Alphaproteobacteria</taxon>
        <taxon>Rhodobacterales</taxon>
        <taxon>Paracoccaceae</taxon>
        <taxon>Paracoccus</taxon>
    </lineage>
</organism>
<feature type="transmembrane region" description="Helical" evidence="11">
    <location>
        <begin position="77"/>
        <end position="99"/>
    </location>
</feature>
<evidence type="ECO:0000313" key="13">
    <source>
        <dbReference type="EMBL" id="MDN3713983.1"/>
    </source>
</evidence>
<comment type="subcellular location">
    <subcellularLocation>
        <location evidence="1">Membrane</location>
        <topology evidence="1">Multi-pass membrane protein</topology>
    </subcellularLocation>
</comment>
<evidence type="ECO:0000256" key="8">
    <source>
        <dbReference type="ARBA" id="ARBA00023065"/>
    </source>
</evidence>
<dbReference type="EMBL" id="JAUFRC010000003">
    <property type="protein sequence ID" value="MDN3713983.1"/>
    <property type="molecule type" value="Genomic_DNA"/>
</dbReference>
<gene>
    <name evidence="13" type="ORF">QWZ10_23375</name>
</gene>
<evidence type="ECO:0000256" key="11">
    <source>
        <dbReference type="SAM" id="Phobius"/>
    </source>
</evidence>
<dbReference type="InterPro" id="IPR047871">
    <property type="entry name" value="K_chnl_Slo-like"/>
</dbReference>
<keyword evidence="2" id="KW-0813">Transport</keyword>
<dbReference type="PANTHER" id="PTHR10027:SF10">
    <property type="entry name" value="SLOWPOKE 2, ISOFORM D"/>
    <property type="match status" value="1"/>
</dbReference>
<evidence type="ECO:0000256" key="6">
    <source>
        <dbReference type="ARBA" id="ARBA00022958"/>
    </source>
</evidence>
<evidence type="ECO:0000313" key="14">
    <source>
        <dbReference type="Proteomes" id="UP001243846"/>
    </source>
</evidence>
<reference evidence="14" key="1">
    <citation type="journal article" date="2019" name="Int. J. Syst. Evol. Microbiol.">
        <title>The Global Catalogue of Microorganisms (GCM) 10K type strain sequencing project: providing services to taxonomists for standard genome sequencing and annotation.</title>
        <authorList>
            <consortium name="The Broad Institute Genomics Platform"/>
            <consortium name="The Broad Institute Genome Sequencing Center for Infectious Disease"/>
            <person name="Wu L."/>
            <person name="Ma J."/>
        </authorList>
    </citation>
    <scope>NUCLEOTIDE SEQUENCE [LARGE SCALE GENOMIC DNA]</scope>
    <source>
        <strain evidence="14">CECT 8482</strain>
    </source>
</reference>
<feature type="domain" description="Potassium channel" evidence="12">
    <location>
        <begin position="28"/>
        <end position="99"/>
    </location>
</feature>
<proteinExistence type="predicted"/>
<evidence type="ECO:0000256" key="9">
    <source>
        <dbReference type="ARBA" id="ARBA00023136"/>
    </source>
</evidence>
<evidence type="ECO:0000256" key="1">
    <source>
        <dbReference type="ARBA" id="ARBA00004141"/>
    </source>
</evidence>
<dbReference type="PANTHER" id="PTHR10027">
    <property type="entry name" value="CALCIUM-ACTIVATED POTASSIUM CHANNEL ALPHA CHAIN"/>
    <property type="match status" value="1"/>
</dbReference>